<dbReference type="SUPFAM" id="SSF51735">
    <property type="entry name" value="NAD(P)-binding Rossmann-fold domains"/>
    <property type="match status" value="1"/>
</dbReference>
<dbReference type="PANTHER" id="PTHR42760:SF83">
    <property type="entry name" value="(3R)-3-HYDROXYACYL-COA DEHYDROGENASE"/>
    <property type="match status" value="1"/>
</dbReference>
<dbReference type="GO" id="GO:0016616">
    <property type="term" value="F:oxidoreductase activity, acting on the CH-OH group of donors, NAD or NADP as acceptor"/>
    <property type="evidence" value="ECO:0007669"/>
    <property type="project" value="TreeGrafter"/>
</dbReference>
<dbReference type="PRINTS" id="PR00081">
    <property type="entry name" value="GDHRDH"/>
</dbReference>
<dbReference type="GO" id="GO:0048038">
    <property type="term" value="F:quinone binding"/>
    <property type="evidence" value="ECO:0007669"/>
    <property type="project" value="TreeGrafter"/>
</dbReference>
<dbReference type="GO" id="GO:0006633">
    <property type="term" value="P:fatty acid biosynthetic process"/>
    <property type="evidence" value="ECO:0007669"/>
    <property type="project" value="TreeGrafter"/>
</dbReference>
<comment type="similarity">
    <text evidence="1">Belongs to the short-chain dehydrogenases/reductases (SDR) family.</text>
</comment>
<evidence type="ECO:0000313" key="5">
    <source>
        <dbReference type="Proteomes" id="UP001174694"/>
    </source>
</evidence>
<protein>
    <submittedName>
        <fullName evidence="4">NAD(P)-binding protein</fullName>
    </submittedName>
</protein>
<dbReference type="PANTHER" id="PTHR42760">
    <property type="entry name" value="SHORT-CHAIN DEHYDROGENASES/REDUCTASES FAMILY MEMBER"/>
    <property type="match status" value="1"/>
</dbReference>
<comment type="caution">
    <text evidence="4">The sequence shown here is derived from an EMBL/GenBank/DDBJ whole genome shotgun (WGS) entry which is preliminary data.</text>
</comment>
<dbReference type="Pfam" id="PF13561">
    <property type="entry name" value="adh_short_C2"/>
    <property type="match status" value="1"/>
</dbReference>
<keyword evidence="5" id="KW-1185">Reference proteome</keyword>
<keyword evidence="2" id="KW-0521">NADP</keyword>
<dbReference type="EMBL" id="JANBVO010000050">
    <property type="protein sequence ID" value="KAJ9133428.1"/>
    <property type="molecule type" value="Genomic_DNA"/>
</dbReference>
<dbReference type="InterPro" id="IPR036291">
    <property type="entry name" value="NAD(P)-bd_dom_sf"/>
</dbReference>
<dbReference type="InterPro" id="IPR002347">
    <property type="entry name" value="SDR_fam"/>
</dbReference>
<dbReference type="PRINTS" id="PR00080">
    <property type="entry name" value="SDRFAMILY"/>
</dbReference>
<evidence type="ECO:0000313" key="4">
    <source>
        <dbReference type="EMBL" id="KAJ9133428.1"/>
    </source>
</evidence>
<organism evidence="4 5">
    <name type="scientific">Pleurostoma richardsiae</name>
    <dbReference type="NCBI Taxonomy" id="41990"/>
    <lineage>
        <taxon>Eukaryota</taxon>
        <taxon>Fungi</taxon>
        <taxon>Dikarya</taxon>
        <taxon>Ascomycota</taxon>
        <taxon>Pezizomycotina</taxon>
        <taxon>Sordariomycetes</taxon>
        <taxon>Sordariomycetidae</taxon>
        <taxon>Calosphaeriales</taxon>
        <taxon>Pleurostomataceae</taxon>
        <taxon>Pleurostoma</taxon>
    </lineage>
</organism>
<reference evidence="4" key="1">
    <citation type="submission" date="2022-07" db="EMBL/GenBank/DDBJ databases">
        <title>Fungi with potential for degradation of polypropylene.</title>
        <authorList>
            <person name="Gostincar C."/>
        </authorList>
    </citation>
    <scope>NUCLEOTIDE SEQUENCE</scope>
    <source>
        <strain evidence="4">EXF-13308</strain>
    </source>
</reference>
<gene>
    <name evidence="4" type="ORF">NKR23_g10741</name>
</gene>
<name>A0AA38RJA0_9PEZI</name>
<dbReference type="CDD" id="cd05233">
    <property type="entry name" value="SDR_c"/>
    <property type="match status" value="1"/>
</dbReference>
<keyword evidence="3" id="KW-0560">Oxidoreductase</keyword>
<dbReference type="FunFam" id="3.40.50.720:FF:000084">
    <property type="entry name" value="Short-chain dehydrogenase reductase"/>
    <property type="match status" value="1"/>
</dbReference>
<sequence length="252" mass="26236">MSLAGKVVIITGAGSGIGRATAFKAASEGAILALGDINPSGLEETFRQCQLSFDVPKALHVQFSFDVGSSSGCSSFVDAIMTVHRKIDCVFNCAGINPTRIPTEAVSDDMLDKMINTNLKGTFNMTRACLPHMRSGSSFVNVSSVAGLHPISEFAIYCATKHAVVGFSKSVALEVGPRGIRVNVVAPGSIDTPTNASVQAGNEALKNTAKAVGLRRVGTAEEVADVVLFLFGDGSRYMNGSVVEIHGGLGVQ</sequence>
<evidence type="ECO:0000256" key="1">
    <source>
        <dbReference type="ARBA" id="ARBA00006484"/>
    </source>
</evidence>
<proteinExistence type="inferred from homology"/>
<dbReference type="AlphaFoldDB" id="A0AA38RJA0"/>
<dbReference type="Gene3D" id="3.40.50.720">
    <property type="entry name" value="NAD(P)-binding Rossmann-like Domain"/>
    <property type="match status" value="1"/>
</dbReference>
<evidence type="ECO:0000256" key="2">
    <source>
        <dbReference type="ARBA" id="ARBA00022857"/>
    </source>
</evidence>
<dbReference type="InterPro" id="IPR020904">
    <property type="entry name" value="Sc_DH/Rdtase_CS"/>
</dbReference>
<dbReference type="PROSITE" id="PS00061">
    <property type="entry name" value="ADH_SHORT"/>
    <property type="match status" value="1"/>
</dbReference>
<dbReference type="Proteomes" id="UP001174694">
    <property type="component" value="Unassembled WGS sequence"/>
</dbReference>
<accession>A0AA38RJA0</accession>
<evidence type="ECO:0000256" key="3">
    <source>
        <dbReference type="ARBA" id="ARBA00023002"/>
    </source>
</evidence>